<accession>A0A6J7XR18</accession>
<name>A0A6J7XR18_9CAUD</name>
<protein>
    <submittedName>
        <fullName evidence="1">Uncharacterized protein</fullName>
    </submittedName>
</protein>
<proteinExistence type="predicted"/>
<sequence length="257" mass="28073">MNVFVNYNKRNTFATRMELNGSSLSVYVRKNQVESDQSFDLDQIVAQYSEDHGCVALGVSEKWFAWKETTRVSYLYRMPAGRSFSSEFVIGNAVKDDGTQSGSHNVASPAWVLAQDGHYPLLFILTPYKGCSLSDCTIIWKAIEGQPNAAQFLIDGVSQASVVPVSSIKEYLSSWLPISLSGPDTISAGASAQYAISCEVPSDIYITASCGFINRAVAKSGQSLTIDTRGLQPGEKIEIKLGYKWWPGASKKTVAIQ</sequence>
<evidence type="ECO:0000313" key="1">
    <source>
        <dbReference type="EMBL" id="CAB5238725.1"/>
    </source>
</evidence>
<organism evidence="1">
    <name type="scientific">uncultured Caudovirales phage</name>
    <dbReference type="NCBI Taxonomy" id="2100421"/>
    <lineage>
        <taxon>Viruses</taxon>
        <taxon>Duplodnaviria</taxon>
        <taxon>Heunggongvirae</taxon>
        <taxon>Uroviricota</taxon>
        <taxon>Caudoviricetes</taxon>
        <taxon>Peduoviridae</taxon>
        <taxon>Maltschvirus</taxon>
        <taxon>Maltschvirus maltsch</taxon>
    </lineage>
</organism>
<reference evidence="1" key="1">
    <citation type="submission" date="2020-05" db="EMBL/GenBank/DDBJ databases">
        <authorList>
            <person name="Chiriac C."/>
            <person name="Salcher M."/>
            <person name="Ghai R."/>
            <person name="Kavagutti S V."/>
        </authorList>
    </citation>
    <scope>NUCLEOTIDE SEQUENCE</scope>
</reference>
<dbReference type="EMBL" id="LR798464">
    <property type="protein sequence ID" value="CAB5238725.1"/>
    <property type="molecule type" value="Genomic_DNA"/>
</dbReference>
<gene>
    <name evidence="1" type="ORF">UFOVP375_7</name>
</gene>